<dbReference type="PANTHER" id="PTHR43280">
    <property type="entry name" value="ARAC-FAMILY TRANSCRIPTIONAL REGULATOR"/>
    <property type="match status" value="1"/>
</dbReference>
<dbReference type="PANTHER" id="PTHR43280:SF28">
    <property type="entry name" value="HTH-TYPE TRANSCRIPTIONAL ACTIVATOR RHAS"/>
    <property type="match status" value="1"/>
</dbReference>
<dbReference type="PROSITE" id="PS00041">
    <property type="entry name" value="HTH_ARAC_FAMILY_1"/>
    <property type="match status" value="1"/>
</dbReference>
<dbReference type="PROSITE" id="PS01124">
    <property type="entry name" value="HTH_ARAC_FAMILY_2"/>
    <property type="match status" value="1"/>
</dbReference>
<name>A0A1Y3YX89_9BACE</name>
<dbReference type="GO" id="GO:0043565">
    <property type="term" value="F:sequence-specific DNA binding"/>
    <property type="evidence" value="ECO:0007669"/>
    <property type="project" value="InterPro"/>
</dbReference>
<evidence type="ECO:0000256" key="2">
    <source>
        <dbReference type="ARBA" id="ARBA00023125"/>
    </source>
</evidence>
<dbReference type="Pfam" id="PF12833">
    <property type="entry name" value="HTH_18"/>
    <property type="match status" value="1"/>
</dbReference>
<comment type="caution">
    <text evidence="5">The sequence shown here is derived from an EMBL/GenBank/DDBJ whole genome shotgun (WGS) entry which is preliminary data.</text>
</comment>
<evidence type="ECO:0000313" key="6">
    <source>
        <dbReference type="Proteomes" id="UP000195386"/>
    </source>
</evidence>
<gene>
    <name evidence="5" type="ORF">B5F97_04220</name>
</gene>
<dbReference type="Proteomes" id="UP000195386">
    <property type="component" value="Unassembled WGS sequence"/>
</dbReference>
<reference evidence="6" key="1">
    <citation type="submission" date="2017-04" db="EMBL/GenBank/DDBJ databases">
        <title>Function of individual gut microbiota members based on whole genome sequencing of pure cultures obtained from chicken caecum.</title>
        <authorList>
            <person name="Medvecky M."/>
            <person name="Cejkova D."/>
            <person name="Polansky O."/>
            <person name="Karasova D."/>
            <person name="Kubasova T."/>
            <person name="Cizek A."/>
            <person name="Rychlik I."/>
        </authorList>
    </citation>
    <scope>NUCLEOTIDE SEQUENCE [LARGE SCALE GENOMIC DNA]</scope>
    <source>
        <strain evidence="6">An43</strain>
    </source>
</reference>
<dbReference type="GO" id="GO:0003700">
    <property type="term" value="F:DNA-binding transcription factor activity"/>
    <property type="evidence" value="ECO:0007669"/>
    <property type="project" value="InterPro"/>
</dbReference>
<keyword evidence="1" id="KW-0805">Transcription regulation</keyword>
<dbReference type="SUPFAM" id="SSF46689">
    <property type="entry name" value="Homeodomain-like"/>
    <property type="match status" value="2"/>
</dbReference>
<evidence type="ECO:0000313" key="5">
    <source>
        <dbReference type="EMBL" id="OUO02002.1"/>
    </source>
</evidence>
<evidence type="ECO:0000256" key="1">
    <source>
        <dbReference type="ARBA" id="ARBA00023015"/>
    </source>
</evidence>
<protein>
    <submittedName>
        <fullName evidence="5">AraC family transcriptional regulator</fullName>
    </submittedName>
</protein>
<evidence type="ECO:0000259" key="4">
    <source>
        <dbReference type="PROSITE" id="PS01124"/>
    </source>
</evidence>
<feature type="domain" description="HTH araC/xylS-type" evidence="4">
    <location>
        <begin position="190"/>
        <end position="288"/>
    </location>
</feature>
<dbReference type="InterPro" id="IPR018060">
    <property type="entry name" value="HTH_AraC"/>
</dbReference>
<dbReference type="EMBL" id="NFII01000003">
    <property type="protein sequence ID" value="OUO02002.1"/>
    <property type="molecule type" value="Genomic_DNA"/>
</dbReference>
<proteinExistence type="predicted"/>
<accession>A0A1Y3YX89</accession>
<dbReference type="InterPro" id="IPR037923">
    <property type="entry name" value="HTH-like"/>
</dbReference>
<evidence type="ECO:0000256" key="3">
    <source>
        <dbReference type="ARBA" id="ARBA00023163"/>
    </source>
</evidence>
<dbReference type="Gene3D" id="1.10.10.60">
    <property type="entry name" value="Homeodomain-like"/>
    <property type="match status" value="2"/>
</dbReference>
<dbReference type="SMART" id="SM00342">
    <property type="entry name" value="HTH_ARAC"/>
    <property type="match status" value="1"/>
</dbReference>
<dbReference type="InterPro" id="IPR009057">
    <property type="entry name" value="Homeodomain-like_sf"/>
</dbReference>
<dbReference type="InterPro" id="IPR018062">
    <property type="entry name" value="HTH_AraC-typ_CS"/>
</dbReference>
<keyword evidence="2" id="KW-0238">DNA-binding</keyword>
<organism evidence="5 6">
    <name type="scientific">Bacteroides clarus</name>
    <dbReference type="NCBI Taxonomy" id="626929"/>
    <lineage>
        <taxon>Bacteria</taxon>
        <taxon>Pseudomonadati</taxon>
        <taxon>Bacteroidota</taxon>
        <taxon>Bacteroidia</taxon>
        <taxon>Bacteroidales</taxon>
        <taxon>Bacteroidaceae</taxon>
        <taxon>Bacteroides</taxon>
    </lineage>
</organism>
<dbReference type="AlphaFoldDB" id="A0A1Y3YX89"/>
<dbReference type="RefSeq" id="WP_239419861.1">
    <property type="nucleotide sequence ID" value="NZ_CAMMFP010000003.1"/>
</dbReference>
<keyword evidence="3" id="KW-0804">Transcription</keyword>
<sequence>MKILNNKNTLSLQMLYAGYHTAGKEWCYNNVISPFSRMYLIDKGEAAVYMNKKKYNLSAGELFIIPKFTFHMYECDNFMYHYYICFFDQLIGGQSLFDNTEIHYQLPATEMDRMLMLRFLELNSDCAIQDPDPKTYDNIPDIYTVNQNKVNYSLNKEIESNGILLQLFSRFLGNTQLLESQSRNQYERLAKIFSYIDNNLYRNLRVDDLAEVMCLSSDHFTRVFKQVSGMSPNQYVQAKRIERAQTLLLASRLSIKEIAETVGIPNLSQFSKLFIKHTGYTPREYKNTL</sequence>
<dbReference type="SUPFAM" id="SSF51215">
    <property type="entry name" value="Regulatory protein AraC"/>
    <property type="match status" value="1"/>
</dbReference>